<keyword evidence="6 13" id="KW-0547">Nucleotide-binding</keyword>
<dbReference type="SUPFAM" id="SSF81271">
    <property type="entry name" value="TGS-like"/>
    <property type="match status" value="1"/>
</dbReference>
<evidence type="ECO:0000259" key="14">
    <source>
        <dbReference type="PROSITE" id="PS50862"/>
    </source>
</evidence>
<evidence type="ECO:0000256" key="3">
    <source>
        <dbReference type="ARBA" id="ARBA00022555"/>
    </source>
</evidence>
<comment type="caution">
    <text evidence="13">Lacks conserved residue(s) required for the propagation of feature annotation.</text>
</comment>
<keyword evidence="5 13" id="KW-0479">Metal-binding</keyword>
<evidence type="ECO:0000256" key="6">
    <source>
        <dbReference type="ARBA" id="ARBA00022741"/>
    </source>
</evidence>
<protein>
    <recommendedName>
        <fullName evidence="13">Threonine--tRNA ligase</fullName>
        <ecNumber evidence="13">6.1.1.3</ecNumber>
    </recommendedName>
    <alternativeName>
        <fullName evidence="13">Threonyl-tRNA synthetase</fullName>
        <shortName evidence="13">ThrRS</shortName>
    </alternativeName>
</protein>
<keyword evidence="7 13" id="KW-0862">Zinc</keyword>
<feature type="domain" description="Aminoacyl-transfer RNA synthetases class-II family profile" evidence="14">
    <location>
        <begin position="240"/>
        <end position="545"/>
    </location>
</feature>
<dbReference type="InterPro" id="IPR002314">
    <property type="entry name" value="aa-tRNA-synt_IIb"/>
</dbReference>
<feature type="domain" description="TGS" evidence="15">
    <location>
        <begin position="1"/>
        <end position="69"/>
    </location>
</feature>
<dbReference type="GO" id="GO:0046872">
    <property type="term" value="F:metal ion binding"/>
    <property type="evidence" value="ECO:0007669"/>
    <property type="project" value="UniProtKB-KW"/>
</dbReference>
<keyword evidence="11 13" id="KW-0030">Aminoacyl-tRNA synthetase</keyword>
<dbReference type="EC" id="6.1.1.3" evidence="13"/>
<dbReference type="InterPro" id="IPR018163">
    <property type="entry name" value="Thr/Ala-tRNA-synth_IIc_edit"/>
</dbReference>
<proteinExistence type="inferred from homology"/>
<dbReference type="AlphaFoldDB" id="A0A6J4SD68"/>
<keyword evidence="10 13" id="KW-0648">Protein biosynthesis</keyword>
<comment type="subunit">
    <text evidence="13">Homodimer.</text>
</comment>
<evidence type="ECO:0000256" key="2">
    <source>
        <dbReference type="ARBA" id="ARBA00022490"/>
    </source>
</evidence>
<dbReference type="Pfam" id="PF00587">
    <property type="entry name" value="tRNA-synt_2b"/>
    <property type="match status" value="1"/>
</dbReference>
<dbReference type="GO" id="GO:0005737">
    <property type="term" value="C:cytoplasm"/>
    <property type="evidence" value="ECO:0007669"/>
    <property type="project" value="UniProtKB-SubCell"/>
</dbReference>
<dbReference type="InterPro" id="IPR047246">
    <property type="entry name" value="ThrRS_anticodon"/>
</dbReference>
<dbReference type="PROSITE" id="PS50862">
    <property type="entry name" value="AA_TRNA_LIGASE_II"/>
    <property type="match status" value="1"/>
</dbReference>
<evidence type="ECO:0000256" key="13">
    <source>
        <dbReference type="HAMAP-Rule" id="MF_00184"/>
    </source>
</evidence>
<dbReference type="GO" id="GO:0005524">
    <property type="term" value="F:ATP binding"/>
    <property type="evidence" value="ECO:0007669"/>
    <property type="project" value="UniProtKB-UniRule"/>
</dbReference>
<dbReference type="HAMAP" id="MF_00184">
    <property type="entry name" value="Thr_tRNA_synth"/>
    <property type="match status" value="1"/>
</dbReference>
<feature type="binding site" evidence="13">
    <location>
        <position position="346"/>
    </location>
    <ligand>
        <name>Zn(2+)</name>
        <dbReference type="ChEBI" id="CHEBI:29105"/>
        <note>catalytic</note>
    </ligand>
</feature>
<evidence type="ECO:0000256" key="8">
    <source>
        <dbReference type="ARBA" id="ARBA00022840"/>
    </source>
</evidence>
<gene>
    <name evidence="13" type="primary">thrS</name>
    <name evidence="16" type="ORF">AVDCRST_MAG17-1055</name>
</gene>
<dbReference type="Pfam" id="PF07973">
    <property type="entry name" value="tRNA_SAD"/>
    <property type="match status" value="1"/>
</dbReference>
<sequence length="650" mass="73041">MKVTLPDGTPLELADGATGADAARAVGEGLARAALAVKPRAPGEDGDGIDALRDLSAPLTDGVTLEVVTPRHADALELIRHDAAHVLATAVTELYPGTKVSIGPPIADGFYYDFEFPEGVKVSEADLERIEAHMREHVKADEPFERSDVTVAEALERFRGENQDYKVELIEDLVRDQGVETVSLYRNGPFVDLCRGPHGPSTKRIKAFKLLSVAGAYWRGDSSRPMLTRIYGTAFHSKDDLEQHLERLEEARARDHRKLGRELELFMFSDVSPGSPFWQPHGKTLLNELMDLWRTENRRRGYQEVQTPILYDAELWRQSGHWDKFRENMYFSDVEGRQMGLKPMNCPAHIQIYKADRRSYRDLPLRLSEAGLVHRHEPSGTLHGLLRVRHITQDDAHIFCAEEDIEREVIDCLDFGFFLYDLFGFEPRLELSTRPERRIGTDAMWDAAERALEGALNARGLSFDLNAGDGAFYGPKIDLHMTDSIGRSWQLGTVQLDYSMPERFELAYTGADNAEHRPVMIHRALLGSFERFVGILIEHYAGEFPLWLAPVQAIVLPIADRHLEYARRVAAEVGGDGVRCEVDDRAESVGRKIRDAELRKVPYMLVVGDQEQTDGAVSVRRHGQGDLGREAIGEFAARARREIETRGAAA</sequence>
<evidence type="ECO:0000256" key="1">
    <source>
        <dbReference type="ARBA" id="ARBA00008226"/>
    </source>
</evidence>
<dbReference type="Pfam" id="PF02824">
    <property type="entry name" value="TGS"/>
    <property type="match status" value="1"/>
</dbReference>
<keyword evidence="4 13" id="KW-0436">Ligase</keyword>
<dbReference type="InterPro" id="IPR045864">
    <property type="entry name" value="aa-tRNA-synth_II/BPL/LPL"/>
</dbReference>
<dbReference type="InterPro" id="IPR012676">
    <property type="entry name" value="TGS-like"/>
</dbReference>
<dbReference type="PRINTS" id="PR01047">
    <property type="entry name" value="TRNASYNTHTHR"/>
</dbReference>
<evidence type="ECO:0000256" key="7">
    <source>
        <dbReference type="ARBA" id="ARBA00022833"/>
    </source>
</evidence>
<keyword evidence="8 13" id="KW-0067">ATP-binding</keyword>
<comment type="similarity">
    <text evidence="1 13">Belongs to the class-II aminoacyl-tRNA synthetase family.</text>
</comment>
<dbReference type="PROSITE" id="PS51880">
    <property type="entry name" value="TGS"/>
    <property type="match status" value="1"/>
</dbReference>
<dbReference type="SUPFAM" id="SSF55186">
    <property type="entry name" value="ThrRS/AlaRS common domain"/>
    <property type="match status" value="1"/>
</dbReference>
<dbReference type="FunFam" id="3.30.930.10:FF:000002">
    <property type="entry name" value="Threonine--tRNA ligase"/>
    <property type="match status" value="1"/>
</dbReference>
<evidence type="ECO:0000259" key="15">
    <source>
        <dbReference type="PROSITE" id="PS51880"/>
    </source>
</evidence>
<comment type="cofactor">
    <cofactor evidence="13">
        <name>Zn(2+)</name>
        <dbReference type="ChEBI" id="CHEBI:29105"/>
    </cofactor>
    <text evidence="13">Binds 1 zinc ion per subunit.</text>
</comment>
<keyword evidence="9 13" id="KW-0694">RNA-binding</keyword>
<feature type="binding site" evidence="13">
    <location>
        <position position="522"/>
    </location>
    <ligand>
        <name>Zn(2+)</name>
        <dbReference type="ChEBI" id="CHEBI:29105"/>
        <note>catalytic</note>
    </ligand>
</feature>
<dbReference type="InterPro" id="IPR036621">
    <property type="entry name" value="Anticodon-bd_dom_sf"/>
</dbReference>
<evidence type="ECO:0000256" key="10">
    <source>
        <dbReference type="ARBA" id="ARBA00022917"/>
    </source>
</evidence>
<evidence type="ECO:0000256" key="4">
    <source>
        <dbReference type="ARBA" id="ARBA00022598"/>
    </source>
</evidence>
<organism evidence="16">
    <name type="scientific">uncultured Solirubrobacterales bacterium</name>
    <dbReference type="NCBI Taxonomy" id="768556"/>
    <lineage>
        <taxon>Bacteria</taxon>
        <taxon>Bacillati</taxon>
        <taxon>Actinomycetota</taxon>
        <taxon>Thermoleophilia</taxon>
        <taxon>Solirubrobacterales</taxon>
        <taxon>environmental samples</taxon>
    </lineage>
</organism>
<comment type="subcellular location">
    <subcellularLocation>
        <location evidence="13">Cytoplasm</location>
    </subcellularLocation>
</comment>
<dbReference type="Pfam" id="PF03129">
    <property type="entry name" value="HGTP_anticodon"/>
    <property type="match status" value="1"/>
</dbReference>
<dbReference type="GO" id="GO:0004829">
    <property type="term" value="F:threonine-tRNA ligase activity"/>
    <property type="evidence" value="ECO:0007669"/>
    <property type="project" value="UniProtKB-UniRule"/>
</dbReference>
<reference evidence="16" key="1">
    <citation type="submission" date="2020-02" db="EMBL/GenBank/DDBJ databases">
        <authorList>
            <person name="Meier V. D."/>
        </authorList>
    </citation>
    <scope>NUCLEOTIDE SEQUENCE</scope>
    <source>
        <strain evidence="16">AVDCRST_MAG17</strain>
    </source>
</reference>
<dbReference type="Gene3D" id="3.30.54.20">
    <property type="match status" value="1"/>
</dbReference>
<evidence type="ECO:0000313" key="16">
    <source>
        <dbReference type="EMBL" id="CAA9495240.1"/>
    </source>
</evidence>
<keyword evidence="3 13" id="KW-0820">tRNA-binding</keyword>
<evidence type="ECO:0000256" key="12">
    <source>
        <dbReference type="ARBA" id="ARBA00049515"/>
    </source>
</evidence>
<dbReference type="Gene3D" id="3.40.50.800">
    <property type="entry name" value="Anticodon-binding domain"/>
    <property type="match status" value="1"/>
</dbReference>
<evidence type="ECO:0000256" key="5">
    <source>
        <dbReference type="ARBA" id="ARBA00022723"/>
    </source>
</evidence>
<dbReference type="GO" id="GO:0000049">
    <property type="term" value="F:tRNA binding"/>
    <property type="evidence" value="ECO:0007669"/>
    <property type="project" value="UniProtKB-KW"/>
</dbReference>
<accession>A0A6J4SD68</accession>
<name>A0A6J4SD68_9ACTN</name>
<dbReference type="PANTHER" id="PTHR11451:SF44">
    <property type="entry name" value="THREONINE--TRNA LIGASE, CHLOROPLASTIC_MITOCHONDRIAL 2"/>
    <property type="match status" value="1"/>
</dbReference>
<comment type="catalytic activity">
    <reaction evidence="12 13">
        <text>tRNA(Thr) + L-threonine + ATP = L-threonyl-tRNA(Thr) + AMP + diphosphate + H(+)</text>
        <dbReference type="Rhea" id="RHEA:24624"/>
        <dbReference type="Rhea" id="RHEA-COMP:9670"/>
        <dbReference type="Rhea" id="RHEA-COMP:9704"/>
        <dbReference type="ChEBI" id="CHEBI:15378"/>
        <dbReference type="ChEBI" id="CHEBI:30616"/>
        <dbReference type="ChEBI" id="CHEBI:33019"/>
        <dbReference type="ChEBI" id="CHEBI:57926"/>
        <dbReference type="ChEBI" id="CHEBI:78442"/>
        <dbReference type="ChEBI" id="CHEBI:78534"/>
        <dbReference type="ChEBI" id="CHEBI:456215"/>
        <dbReference type="EC" id="6.1.1.3"/>
    </reaction>
</comment>
<dbReference type="NCBIfam" id="TIGR00418">
    <property type="entry name" value="thrS"/>
    <property type="match status" value="1"/>
</dbReference>
<dbReference type="InterPro" id="IPR004154">
    <property type="entry name" value="Anticodon-bd"/>
</dbReference>
<dbReference type="Gene3D" id="3.10.20.30">
    <property type="match status" value="1"/>
</dbReference>
<dbReference type="CDD" id="cd00771">
    <property type="entry name" value="ThrRS_core"/>
    <property type="match status" value="1"/>
</dbReference>
<dbReference type="GO" id="GO:0006435">
    <property type="term" value="P:threonyl-tRNA aminoacylation"/>
    <property type="evidence" value="ECO:0007669"/>
    <property type="project" value="UniProtKB-UniRule"/>
</dbReference>
<dbReference type="InterPro" id="IPR004095">
    <property type="entry name" value="TGS"/>
</dbReference>
<dbReference type="InterPro" id="IPR012675">
    <property type="entry name" value="Beta-grasp_dom_sf"/>
</dbReference>
<dbReference type="Gene3D" id="3.30.980.10">
    <property type="entry name" value="Threonyl-trna Synthetase, Chain A, domain 2"/>
    <property type="match status" value="1"/>
</dbReference>
<dbReference type="InterPro" id="IPR002320">
    <property type="entry name" value="Thr-tRNA-ligase_IIa"/>
</dbReference>
<dbReference type="InterPro" id="IPR006195">
    <property type="entry name" value="aa-tRNA-synth_II"/>
</dbReference>
<evidence type="ECO:0000256" key="11">
    <source>
        <dbReference type="ARBA" id="ARBA00023146"/>
    </source>
</evidence>
<dbReference type="InterPro" id="IPR012947">
    <property type="entry name" value="tRNA_SAD"/>
</dbReference>
<dbReference type="InterPro" id="IPR033728">
    <property type="entry name" value="ThrRS_core"/>
</dbReference>
<dbReference type="SMART" id="SM00863">
    <property type="entry name" value="tRNA_SAD"/>
    <property type="match status" value="1"/>
</dbReference>
<dbReference type="EMBL" id="CADCVV010000074">
    <property type="protein sequence ID" value="CAA9495240.1"/>
    <property type="molecule type" value="Genomic_DNA"/>
</dbReference>
<dbReference type="Gene3D" id="3.30.930.10">
    <property type="entry name" value="Bira Bifunctional Protein, Domain 2"/>
    <property type="match status" value="1"/>
</dbReference>
<dbReference type="FunFam" id="3.30.980.10:FF:000005">
    <property type="entry name" value="Threonyl-tRNA synthetase, mitochondrial"/>
    <property type="match status" value="1"/>
</dbReference>
<keyword evidence="2 13" id="KW-0963">Cytoplasm</keyword>
<dbReference type="SUPFAM" id="SSF52954">
    <property type="entry name" value="Class II aaRS ABD-related"/>
    <property type="match status" value="1"/>
</dbReference>
<dbReference type="CDD" id="cd00860">
    <property type="entry name" value="ThrRS_anticodon"/>
    <property type="match status" value="1"/>
</dbReference>
<evidence type="ECO:0000256" key="9">
    <source>
        <dbReference type="ARBA" id="ARBA00022884"/>
    </source>
</evidence>
<dbReference type="SUPFAM" id="SSF55681">
    <property type="entry name" value="Class II aaRS and biotin synthetases"/>
    <property type="match status" value="1"/>
</dbReference>
<dbReference type="FunFam" id="3.40.50.800:FF:000001">
    <property type="entry name" value="Threonine--tRNA ligase"/>
    <property type="match status" value="1"/>
</dbReference>
<feature type="binding site" evidence="13">
    <location>
        <position position="397"/>
    </location>
    <ligand>
        <name>Zn(2+)</name>
        <dbReference type="ChEBI" id="CHEBI:29105"/>
        <note>catalytic</note>
    </ligand>
</feature>
<dbReference type="PANTHER" id="PTHR11451">
    <property type="entry name" value="THREONINE-TRNA LIGASE"/>
    <property type="match status" value="1"/>
</dbReference>